<feature type="domain" description="Mce/MlaD" evidence="2">
    <location>
        <begin position="42"/>
        <end position="117"/>
    </location>
</feature>
<evidence type="ECO:0000259" key="2">
    <source>
        <dbReference type="Pfam" id="PF02470"/>
    </source>
</evidence>
<evidence type="ECO:0000313" key="4">
    <source>
        <dbReference type="Proteomes" id="UP000360750"/>
    </source>
</evidence>
<dbReference type="AlphaFoldDB" id="A0ABD7V273"/>
<dbReference type="PANTHER" id="PTHR33371">
    <property type="entry name" value="INTERMEMBRANE PHOSPHOLIPID TRANSPORT SYSTEM BINDING PROTEIN MLAD-RELATED"/>
    <property type="match status" value="1"/>
</dbReference>
<organism evidence="3 4">
    <name type="scientific">Gordonia paraffinivorans</name>
    <dbReference type="NCBI Taxonomy" id="175628"/>
    <lineage>
        <taxon>Bacteria</taxon>
        <taxon>Bacillati</taxon>
        <taxon>Actinomycetota</taxon>
        <taxon>Actinomycetes</taxon>
        <taxon>Mycobacteriales</taxon>
        <taxon>Gordoniaceae</taxon>
        <taxon>Gordonia</taxon>
    </lineage>
</organism>
<dbReference type="InterPro" id="IPR003399">
    <property type="entry name" value="Mce/MlaD"/>
</dbReference>
<feature type="signal peptide" evidence="1">
    <location>
        <begin position="1"/>
        <end position="23"/>
    </location>
</feature>
<dbReference type="RefSeq" id="WP_131734201.1">
    <property type="nucleotide sequence ID" value="NZ_CAACYD010000006.1"/>
</dbReference>
<gene>
    <name evidence="3" type="ORF">NCTC8139_02023</name>
</gene>
<reference evidence="3 4" key="1">
    <citation type="submission" date="2019-02" db="EMBL/GenBank/DDBJ databases">
        <authorList>
            <consortium name="Pathogen Informatics"/>
        </authorList>
    </citation>
    <scope>NUCLEOTIDE SEQUENCE [LARGE SCALE GENOMIC DNA]</scope>
    <source>
        <strain evidence="3 4">3012STDY6756503</strain>
    </source>
</reference>
<protein>
    <submittedName>
        <fullName evidence="3">Virulence factor Mce family protein</fullName>
    </submittedName>
</protein>
<dbReference type="Proteomes" id="UP000360750">
    <property type="component" value="Unassembled WGS sequence"/>
</dbReference>
<dbReference type="PROSITE" id="PS51257">
    <property type="entry name" value="PROKAR_LIPOPROTEIN"/>
    <property type="match status" value="1"/>
</dbReference>
<sequence>MSSRPALLRRAAAILVMCLLASACGPTLTDIPLGAGGRTDATIRIRAEFASVLNLPDRARVLMDGVETGTVVSTELAGDRAIAVIDLDRTRRVPVGTRAELRQTTLLGDIYVALVPPTHPVGDAVLVDGSMIPLDHTEPPINVETMLTTVGNLVNGGTLTRLQSAIRDVNAALDVPPAELRRIAAAGAAAVTGLGENTGPIQAILERADQVAATVAAQRHRIDEILTHGETRLGGLSNTLLSVVDLIIAVGGLGRGVAGVLNPVHEELTSMLATVDPWLVTIANADRSVAENAHRAAVLVRDRLVPFLRGGSLDIVSVTDTGRDVERARDVTDILRGLGLL</sequence>
<evidence type="ECO:0000256" key="1">
    <source>
        <dbReference type="SAM" id="SignalP"/>
    </source>
</evidence>
<dbReference type="EMBL" id="CAACYD010000006">
    <property type="protein sequence ID" value="VFA88478.1"/>
    <property type="molecule type" value="Genomic_DNA"/>
</dbReference>
<dbReference type="Pfam" id="PF02470">
    <property type="entry name" value="MlaD"/>
    <property type="match status" value="1"/>
</dbReference>
<evidence type="ECO:0000313" key="3">
    <source>
        <dbReference type="EMBL" id="VFA88478.1"/>
    </source>
</evidence>
<dbReference type="InterPro" id="IPR052336">
    <property type="entry name" value="MlaD_Phospholipid_Transporter"/>
</dbReference>
<accession>A0ABD7V273</accession>
<dbReference type="GeneID" id="60750031"/>
<dbReference type="PANTHER" id="PTHR33371:SF15">
    <property type="entry name" value="LIPOPROTEIN LPRN"/>
    <property type="match status" value="1"/>
</dbReference>
<comment type="caution">
    <text evidence="3">The sequence shown here is derived from an EMBL/GenBank/DDBJ whole genome shotgun (WGS) entry which is preliminary data.</text>
</comment>
<proteinExistence type="predicted"/>
<name>A0ABD7V273_9ACTN</name>
<keyword evidence="1" id="KW-0732">Signal</keyword>
<feature type="chain" id="PRO_5044754793" evidence="1">
    <location>
        <begin position="24"/>
        <end position="341"/>
    </location>
</feature>